<evidence type="ECO:0000256" key="11">
    <source>
        <dbReference type="ARBA" id="ARBA00023002"/>
    </source>
</evidence>
<keyword evidence="6" id="KW-0479">Metal-binding</keyword>
<reference evidence="19" key="1">
    <citation type="submission" date="2023-05" db="EMBL/GenBank/DDBJ databases">
        <title>Genome and transcriptome analyses reveal genes involved in the formation of fine ridges on petal epidermal cells in Hibiscus trionum.</title>
        <authorList>
            <person name="Koshimizu S."/>
            <person name="Masuda S."/>
            <person name="Ishii T."/>
            <person name="Shirasu K."/>
            <person name="Hoshino A."/>
            <person name="Arita M."/>
        </authorList>
    </citation>
    <scope>NUCLEOTIDE SEQUENCE</scope>
    <source>
        <strain evidence="19">Hamamatsu line</strain>
    </source>
</reference>
<dbReference type="Gene3D" id="2.60.120.620">
    <property type="entry name" value="q2cbj1_9rhob like domain"/>
    <property type="match status" value="1"/>
</dbReference>
<evidence type="ECO:0000256" key="3">
    <source>
        <dbReference type="ARBA" id="ARBA00006511"/>
    </source>
</evidence>
<dbReference type="OrthoDB" id="420380at2759"/>
<gene>
    <name evidence="19" type="ORF">HRI_003588100</name>
</gene>
<evidence type="ECO:0000259" key="18">
    <source>
        <dbReference type="PROSITE" id="PS51670"/>
    </source>
</evidence>
<evidence type="ECO:0000256" key="14">
    <source>
        <dbReference type="ARBA" id="ARBA00023180"/>
    </source>
</evidence>
<keyword evidence="8" id="KW-0223">Dioxygenase</keyword>
<evidence type="ECO:0000256" key="7">
    <source>
        <dbReference type="ARBA" id="ARBA00022824"/>
    </source>
</evidence>
<keyword evidence="13 16" id="KW-0472">Membrane</keyword>
<dbReference type="InterPro" id="IPR003582">
    <property type="entry name" value="ShKT_dom"/>
</dbReference>
<keyword evidence="11" id="KW-0560">Oxidoreductase</keyword>
<name>A0A9W7ISB8_HIBTR</name>
<evidence type="ECO:0000256" key="16">
    <source>
        <dbReference type="SAM" id="Phobius"/>
    </source>
</evidence>
<dbReference type="PROSITE" id="PS51471">
    <property type="entry name" value="FE2OG_OXY"/>
    <property type="match status" value="1"/>
</dbReference>
<evidence type="ECO:0000256" key="13">
    <source>
        <dbReference type="ARBA" id="ARBA00023136"/>
    </source>
</evidence>
<feature type="transmembrane region" description="Helical" evidence="16">
    <location>
        <begin position="6"/>
        <end position="24"/>
    </location>
</feature>
<organism evidence="19 20">
    <name type="scientific">Hibiscus trionum</name>
    <name type="common">Flower of an hour</name>
    <dbReference type="NCBI Taxonomy" id="183268"/>
    <lineage>
        <taxon>Eukaryota</taxon>
        <taxon>Viridiplantae</taxon>
        <taxon>Streptophyta</taxon>
        <taxon>Embryophyta</taxon>
        <taxon>Tracheophyta</taxon>
        <taxon>Spermatophyta</taxon>
        <taxon>Magnoliopsida</taxon>
        <taxon>eudicotyledons</taxon>
        <taxon>Gunneridae</taxon>
        <taxon>Pentapetalae</taxon>
        <taxon>rosids</taxon>
        <taxon>malvids</taxon>
        <taxon>Malvales</taxon>
        <taxon>Malvaceae</taxon>
        <taxon>Malvoideae</taxon>
        <taxon>Hibiscus</taxon>
    </lineage>
</organism>
<sequence>MDSRYFIGFFLILFINVALVPAEMNGSVIKMKRGTSSVQFDPSRVTQLSRHPRAFIYKGFLSNEECDHLIILAKDKLEKSMVADNESGQSTESEVRTSSGMFLDIAQDEVVADIEERIATWTFLPVENGESLQILHYEYGQKYEPHFDYFYDKVNLELAGHRIATVLMYLSDVESGGETVFPNSEGKHAQSKDESWSDCAKTGYAVKPRKGDALLFFNLHPNATTDPSSLHGSCPVIRGEKWSATKWIHVQSFDNSGSHTGDCIDENENCPAWAIAGECERNPIYMVGSEEYYGFCRKSCKVCSS</sequence>
<dbReference type="SMART" id="SM00254">
    <property type="entry name" value="ShKT"/>
    <property type="match status" value="1"/>
</dbReference>
<dbReference type="PANTHER" id="PTHR10869:SF238">
    <property type="entry name" value="PROLYL 4-HYDROXYLASE 6-RELATED"/>
    <property type="match status" value="1"/>
</dbReference>
<evidence type="ECO:0000256" key="9">
    <source>
        <dbReference type="ARBA" id="ARBA00022968"/>
    </source>
</evidence>
<comment type="cofactor">
    <cofactor evidence="1">
        <name>L-ascorbate</name>
        <dbReference type="ChEBI" id="CHEBI:38290"/>
    </cofactor>
</comment>
<dbReference type="InterPro" id="IPR045054">
    <property type="entry name" value="P4HA-like"/>
</dbReference>
<evidence type="ECO:0000256" key="12">
    <source>
        <dbReference type="ARBA" id="ARBA00023004"/>
    </source>
</evidence>
<evidence type="ECO:0000256" key="15">
    <source>
        <dbReference type="ARBA" id="ARBA00049169"/>
    </source>
</evidence>
<dbReference type="Proteomes" id="UP001165190">
    <property type="component" value="Unassembled WGS sequence"/>
</dbReference>
<dbReference type="InterPro" id="IPR044862">
    <property type="entry name" value="Pro_4_hyd_alph_FE2OG_OXY"/>
</dbReference>
<dbReference type="GO" id="GO:0004656">
    <property type="term" value="F:procollagen-proline 4-dioxygenase activity"/>
    <property type="evidence" value="ECO:0007669"/>
    <property type="project" value="UniProtKB-EC"/>
</dbReference>
<comment type="similarity">
    <text evidence="3">Belongs to the P4HA family.</text>
</comment>
<comment type="caution">
    <text evidence="19">The sequence shown here is derived from an EMBL/GenBank/DDBJ whole genome shotgun (WGS) entry which is preliminary data.</text>
</comment>
<evidence type="ECO:0000256" key="2">
    <source>
        <dbReference type="ARBA" id="ARBA00004648"/>
    </source>
</evidence>
<keyword evidence="10 16" id="KW-1133">Transmembrane helix</keyword>
<evidence type="ECO:0000313" key="20">
    <source>
        <dbReference type="Proteomes" id="UP001165190"/>
    </source>
</evidence>
<evidence type="ECO:0000313" key="19">
    <source>
        <dbReference type="EMBL" id="GMI99188.1"/>
    </source>
</evidence>
<dbReference type="PROSITE" id="PS51670">
    <property type="entry name" value="SHKT"/>
    <property type="match status" value="1"/>
</dbReference>
<feature type="domain" description="ShKT" evidence="18">
    <location>
        <begin position="263"/>
        <end position="303"/>
    </location>
</feature>
<dbReference type="GO" id="GO:0031418">
    <property type="term" value="F:L-ascorbic acid binding"/>
    <property type="evidence" value="ECO:0007669"/>
    <property type="project" value="InterPro"/>
</dbReference>
<keyword evidence="5 16" id="KW-0812">Transmembrane</keyword>
<dbReference type="GO" id="GO:0005789">
    <property type="term" value="C:endoplasmic reticulum membrane"/>
    <property type="evidence" value="ECO:0007669"/>
    <property type="project" value="UniProtKB-SubCell"/>
</dbReference>
<evidence type="ECO:0000256" key="5">
    <source>
        <dbReference type="ARBA" id="ARBA00022692"/>
    </source>
</evidence>
<dbReference type="EC" id="1.14.11.2" evidence="4"/>
<dbReference type="InterPro" id="IPR005123">
    <property type="entry name" value="Oxoglu/Fe-dep_dioxygenase_dom"/>
</dbReference>
<dbReference type="InterPro" id="IPR006620">
    <property type="entry name" value="Pro_4_hyd_alph"/>
</dbReference>
<keyword evidence="7" id="KW-0256">Endoplasmic reticulum</keyword>
<proteinExistence type="inferred from homology"/>
<evidence type="ECO:0000256" key="1">
    <source>
        <dbReference type="ARBA" id="ARBA00001961"/>
    </source>
</evidence>
<dbReference type="GO" id="GO:0005506">
    <property type="term" value="F:iron ion binding"/>
    <property type="evidence" value="ECO:0007669"/>
    <property type="project" value="InterPro"/>
</dbReference>
<dbReference type="FunFam" id="2.60.120.620:FF:000002">
    <property type="entry name" value="Prolyl 4-hydroxylase 4"/>
    <property type="match status" value="1"/>
</dbReference>
<dbReference type="AlphaFoldDB" id="A0A9W7ISB8"/>
<dbReference type="SMART" id="SM00702">
    <property type="entry name" value="P4Hc"/>
    <property type="match status" value="1"/>
</dbReference>
<comment type="subcellular location">
    <subcellularLocation>
        <location evidence="2">Endoplasmic reticulum membrane</location>
        <topology evidence="2">Single-pass type II membrane protein</topology>
    </subcellularLocation>
</comment>
<dbReference type="Pfam" id="PF13640">
    <property type="entry name" value="2OG-FeII_Oxy_3"/>
    <property type="match status" value="1"/>
</dbReference>
<dbReference type="PANTHER" id="PTHR10869">
    <property type="entry name" value="PROLYL 4-HYDROXYLASE ALPHA SUBUNIT"/>
    <property type="match status" value="1"/>
</dbReference>
<accession>A0A9W7ISB8</accession>
<evidence type="ECO:0000256" key="10">
    <source>
        <dbReference type="ARBA" id="ARBA00022989"/>
    </source>
</evidence>
<keyword evidence="12" id="KW-0408">Iron</keyword>
<protein>
    <recommendedName>
        <fullName evidence="4">procollagen-proline 4-dioxygenase</fullName>
        <ecNumber evidence="4">1.14.11.2</ecNumber>
    </recommendedName>
</protein>
<dbReference type="Pfam" id="PF01549">
    <property type="entry name" value="ShK"/>
    <property type="match status" value="1"/>
</dbReference>
<evidence type="ECO:0000256" key="8">
    <source>
        <dbReference type="ARBA" id="ARBA00022964"/>
    </source>
</evidence>
<evidence type="ECO:0000256" key="6">
    <source>
        <dbReference type="ARBA" id="ARBA00022723"/>
    </source>
</evidence>
<keyword evidence="14" id="KW-0325">Glycoprotein</keyword>
<keyword evidence="20" id="KW-1185">Reference proteome</keyword>
<keyword evidence="9" id="KW-0735">Signal-anchor</keyword>
<comment type="catalytic activity">
    <reaction evidence="15">
        <text>L-prolyl-[collagen] + 2-oxoglutarate + O2 = trans-4-hydroxy-L-prolyl-[collagen] + succinate + CO2</text>
        <dbReference type="Rhea" id="RHEA:18945"/>
        <dbReference type="Rhea" id="RHEA-COMP:11676"/>
        <dbReference type="Rhea" id="RHEA-COMP:11680"/>
        <dbReference type="ChEBI" id="CHEBI:15379"/>
        <dbReference type="ChEBI" id="CHEBI:16526"/>
        <dbReference type="ChEBI" id="CHEBI:16810"/>
        <dbReference type="ChEBI" id="CHEBI:30031"/>
        <dbReference type="ChEBI" id="CHEBI:50342"/>
        <dbReference type="ChEBI" id="CHEBI:61965"/>
        <dbReference type="EC" id="1.14.11.2"/>
    </reaction>
</comment>
<evidence type="ECO:0000256" key="4">
    <source>
        <dbReference type="ARBA" id="ARBA00012269"/>
    </source>
</evidence>
<dbReference type="EMBL" id="BSYR01000034">
    <property type="protein sequence ID" value="GMI99188.1"/>
    <property type="molecule type" value="Genomic_DNA"/>
</dbReference>
<feature type="domain" description="Fe2OG dioxygenase" evidence="17">
    <location>
        <begin position="128"/>
        <end position="250"/>
    </location>
</feature>
<evidence type="ECO:0000259" key="17">
    <source>
        <dbReference type="PROSITE" id="PS51471"/>
    </source>
</evidence>